<proteinExistence type="predicted"/>
<evidence type="ECO:0000313" key="1">
    <source>
        <dbReference type="EMBL" id="KAF3558699.1"/>
    </source>
</evidence>
<comment type="caution">
    <text evidence="1">The sequence shown here is derived from an EMBL/GenBank/DDBJ whole genome shotgun (WGS) entry which is preliminary data.</text>
</comment>
<name>A0A8S9R5E7_BRACR</name>
<accession>A0A8S9R5E7</accession>
<gene>
    <name evidence="1" type="ORF">F2Q69_00017749</name>
</gene>
<dbReference type="EMBL" id="QGKX02000996">
    <property type="protein sequence ID" value="KAF3558699.1"/>
    <property type="molecule type" value="Genomic_DNA"/>
</dbReference>
<organism evidence="1 2">
    <name type="scientific">Brassica cretica</name>
    <name type="common">Mustard</name>
    <dbReference type="NCBI Taxonomy" id="69181"/>
    <lineage>
        <taxon>Eukaryota</taxon>
        <taxon>Viridiplantae</taxon>
        <taxon>Streptophyta</taxon>
        <taxon>Embryophyta</taxon>
        <taxon>Tracheophyta</taxon>
        <taxon>Spermatophyta</taxon>
        <taxon>Magnoliopsida</taxon>
        <taxon>eudicotyledons</taxon>
        <taxon>Gunneridae</taxon>
        <taxon>Pentapetalae</taxon>
        <taxon>rosids</taxon>
        <taxon>malvids</taxon>
        <taxon>Brassicales</taxon>
        <taxon>Brassicaceae</taxon>
        <taxon>Brassiceae</taxon>
        <taxon>Brassica</taxon>
    </lineage>
</organism>
<dbReference type="Proteomes" id="UP000712600">
    <property type="component" value="Unassembled WGS sequence"/>
</dbReference>
<reference evidence="1" key="1">
    <citation type="submission" date="2019-12" db="EMBL/GenBank/DDBJ databases">
        <title>Genome sequencing and annotation of Brassica cretica.</title>
        <authorList>
            <person name="Studholme D.J."/>
            <person name="Sarris P."/>
        </authorList>
    </citation>
    <scope>NUCLEOTIDE SEQUENCE</scope>
    <source>
        <strain evidence="1">PFS-109/04</strain>
        <tissue evidence="1">Leaf</tissue>
    </source>
</reference>
<evidence type="ECO:0000313" key="2">
    <source>
        <dbReference type="Proteomes" id="UP000712600"/>
    </source>
</evidence>
<protein>
    <submittedName>
        <fullName evidence="1">Uncharacterized protein</fullName>
    </submittedName>
</protein>
<dbReference type="AlphaFoldDB" id="A0A8S9R5E7"/>
<sequence length="360" mass="41220">MVQGDGWNVKDLEMNALSNLVNSYMSDFDMMTNVFNKAVDPELVEVSVVNFRALVDNSRSKVLKTNDELVCYELRDQKAEDLAVTIWRASSMPQRKLLPIAQLSQSMKHGSPMRQHVFDAMVLIHLVGDCLDVISDCDLDNLKMNDFEERYSMTYVMALECILVVVESVVNEIKDLFRFRRIPLDKHILPKMPTIHVNNEDPKSTHESVVLFRYYLNAFKSRTLKDINEVVCAELTAQKAGEFHVVIWRAKSVTVNVMIGACNQFFREPKSPSVSRETEEDPAVPLRCDQTRKSLHFDRQLRATATATLLSSRTGRTGWDLYRLSMKELKAISKFFTTIQPALAKRVKEEGAEDPDIEDY</sequence>